<organism evidence="2">
    <name type="scientific">Anguilla anguilla</name>
    <name type="common">European freshwater eel</name>
    <name type="synonym">Muraena anguilla</name>
    <dbReference type="NCBI Taxonomy" id="7936"/>
    <lineage>
        <taxon>Eukaryota</taxon>
        <taxon>Metazoa</taxon>
        <taxon>Chordata</taxon>
        <taxon>Craniata</taxon>
        <taxon>Vertebrata</taxon>
        <taxon>Euteleostomi</taxon>
        <taxon>Actinopterygii</taxon>
        <taxon>Neopterygii</taxon>
        <taxon>Teleostei</taxon>
        <taxon>Anguilliformes</taxon>
        <taxon>Anguillidae</taxon>
        <taxon>Anguilla</taxon>
    </lineage>
</organism>
<accession>A0A0E9X859</accession>
<proteinExistence type="predicted"/>
<evidence type="ECO:0000256" key="1">
    <source>
        <dbReference type="SAM" id="MobiDB-lite"/>
    </source>
</evidence>
<protein>
    <submittedName>
        <fullName evidence="2">Uncharacterized protein</fullName>
    </submittedName>
</protein>
<dbReference type="AlphaFoldDB" id="A0A0E9X859"/>
<feature type="compositionally biased region" description="Polar residues" evidence="1">
    <location>
        <begin position="1"/>
        <end position="18"/>
    </location>
</feature>
<dbReference type="EMBL" id="GBXM01009660">
    <property type="protein sequence ID" value="JAH98917.1"/>
    <property type="molecule type" value="Transcribed_RNA"/>
</dbReference>
<reference evidence="2" key="1">
    <citation type="submission" date="2014-11" db="EMBL/GenBank/DDBJ databases">
        <authorList>
            <person name="Amaro Gonzalez C."/>
        </authorList>
    </citation>
    <scope>NUCLEOTIDE SEQUENCE</scope>
</reference>
<sequence>MNPTMSNSEQNLVTSHKNTFPKKDNSRTREKLEATFLQSKQRTCNQACRGTQNPDLRMFPWSVCGWSAECSVLATSLTSVWHLPHTAGLIPPVHDRPNRTAIGPVELLIVAHCPDHPVFGGGYVPHSGSALWQLQACRSYSAHVRSSGRRAGCWTGPRPATEALPSLFSLSPPISCRP</sequence>
<evidence type="ECO:0000313" key="2">
    <source>
        <dbReference type="EMBL" id="JAH98917.1"/>
    </source>
</evidence>
<feature type="region of interest" description="Disordered" evidence="1">
    <location>
        <begin position="1"/>
        <end position="28"/>
    </location>
</feature>
<name>A0A0E9X859_ANGAN</name>
<reference evidence="2" key="2">
    <citation type="journal article" date="2015" name="Fish Shellfish Immunol.">
        <title>Early steps in the European eel (Anguilla anguilla)-Vibrio vulnificus interaction in the gills: Role of the RtxA13 toxin.</title>
        <authorList>
            <person name="Callol A."/>
            <person name="Pajuelo D."/>
            <person name="Ebbesson L."/>
            <person name="Teles M."/>
            <person name="MacKenzie S."/>
            <person name="Amaro C."/>
        </authorList>
    </citation>
    <scope>NUCLEOTIDE SEQUENCE</scope>
</reference>